<keyword evidence="3" id="KW-1185">Reference proteome</keyword>
<dbReference type="Proteomes" id="UP000316775">
    <property type="component" value="Unassembled WGS sequence"/>
</dbReference>
<dbReference type="Pfam" id="PF01381">
    <property type="entry name" value="HTH_3"/>
    <property type="match status" value="1"/>
</dbReference>
<reference evidence="2 3" key="1">
    <citation type="submission" date="2019-06" db="EMBL/GenBank/DDBJ databases">
        <title>Whole genome shotgun sequence of Flavobacterium flevense NBRC 14960.</title>
        <authorList>
            <person name="Hosoyama A."/>
            <person name="Uohara A."/>
            <person name="Ohji S."/>
            <person name="Ichikawa N."/>
        </authorList>
    </citation>
    <scope>NUCLEOTIDE SEQUENCE [LARGE SCALE GENOMIC DNA]</scope>
    <source>
        <strain evidence="2 3">NBRC 14960</strain>
    </source>
</reference>
<dbReference type="InterPro" id="IPR010982">
    <property type="entry name" value="Lambda_DNA-bd_dom_sf"/>
</dbReference>
<evidence type="ECO:0000313" key="2">
    <source>
        <dbReference type="EMBL" id="GEC73305.1"/>
    </source>
</evidence>
<proteinExistence type="predicted"/>
<dbReference type="GO" id="GO:0003677">
    <property type="term" value="F:DNA binding"/>
    <property type="evidence" value="ECO:0007669"/>
    <property type="project" value="InterPro"/>
</dbReference>
<protein>
    <submittedName>
        <fullName evidence="2">Transcriptional regulator</fullName>
    </submittedName>
</protein>
<dbReference type="EMBL" id="BJNP01000039">
    <property type="protein sequence ID" value="GEC73305.1"/>
    <property type="molecule type" value="Genomic_DNA"/>
</dbReference>
<gene>
    <name evidence="2" type="ORF">FFL01_28440</name>
</gene>
<evidence type="ECO:0000313" key="3">
    <source>
        <dbReference type="Proteomes" id="UP000316775"/>
    </source>
</evidence>
<dbReference type="RefSeq" id="WP_073240897.1">
    <property type="nucleotide sequence ID" value="NZ_BJNP01000039.1"/>
</dbReference>
<evidence type="ECO:0000259" key="1">
    <source>
        <dbReference type="PROSITE" id="PS50943"/>
    </source>
</evidence>
<feature type="domain" description="HTH cro/C1-type" evidence="1">
    <location>
        <begin position="38"/>
        <end position="83"/>
    </location>
</feature>
<comment type="caution">
    <text evidence="2">The sequence shown here is derived from an EMBL/GenBank/DDBJ whole genome shotgun (WGS) entry which is preliminary data.</text>
</comment>
<organism evidence="2 3">
    <name type="scientific">Flavobacterium flevense</name>
    <dbReference type="NCBI Taxonomy" id="983"/>
    <lineage>
        <taxon>Bacteria</taxon>
        <taxon>Pseudomonadati</taxon>
        <taxon>Bacteroidota</taxon>
        <taxon>Flavobacteriia</taxon>
        <taxon>Flavobacteriales</taxon>
        <taxon>Flavobacteriaceae</taxon>
        <taxon>Flavobacterium</taxon>
    </lineage>
</organism>
<dbReference type="PROSITE" id="PS50943">
    <property type="entry name" value="HTH_CROC1"/>
    <property type="match status" value="1"/>
</dbReference>
<dbReference type="InterPro" id="IPR001387">
    <property type="entry name" value="Cro/C1-type_HTH"/>
</dbReference>
<dbReference type="AlphaFoldDB" id="A0A4Y4AYF1"/>
<dbReference type="Gene3D" id="1.10.260.40">
    <property type="entry name" value="lambda repressor-like DNA-binding domains"/>
    <property type="match status" value="1"/>
</dbReference>
<dbReference type="SMART" id="SM00530">
    <property type="entry name" value="HTH_XRE"/>
    <property type="match status" value="1"/>
</dbReference>
<dbReference type="STRING" id="983.SAMN05443543_101153"/>
<accession>A0A4Y4AYF1</accession>
<name>A0A4Y4AYF1_9FLAO</name>
<dbReference type="SUPFAM" id="SSF47413">
    <property type="entry name" value="lambda repressor-like DNA-binding domains"/>
    <property type="match status" value="1"/>
</dbReference>
<dbReference type="CDD" id="cd00093">
    <property type="entry name" value="HTH_XRE"/>
    <property type="match status" value="1"/>
</dbReference>
<sequence>METKSWKEIKDTVYGEKGTERRDELDRDFSGFKIGLQLKKAREEKHLTQTELAELVDKKREYISRIENNGSNLTLKTLYDIVEKGLGGKVTIQIEL</sequence>
<dbReference type="OrthoDB" id="1041855at2"/>